<name>A0A6A4VFR9_AMPAM</name>
<reference evidence="2 3" key="1">
    <citation type="submission" date="2019-07" db="EMBL/GenBank/DDBJ databases">
        <title>Draft genome assembly of a fouling barnacle, Amphibalanus amphitrite (Darwin, 1854): The first reference genome for Thecostraca.</title>
        <authorList>
            <person name="Kim W."/>
        </authorList>
    </citation>
    <scope>NUCLEOTIDE SEQUENCE [LARGE SCALE GENOMIC DNA]</scope>
    <source>
        <strain evidence="2">SNU_AA5</strain>
        <tissue evidence="2">Soma without cirri and trophi</tissue>
    </source>
</reference>
<proteinExistence type="predicted"/>
<dbReference type="EMBL" id="VIIS01001797">
    <property type="protein sequence ID" value="KAF0292775.1"/>
    <property type="molecule type" value="Genomic_DNA"/>
</dbReference>
<comment type="caution">
    <text evidence="2">The sequence shown here is derived from an EMBL/GenBank/DDBJ whole genome shotgun (WGS) entry which is preliminary data.</text>
</comment>
<feature type="region of interest" description="Disordered" evidence="1">
    <location>
        <begin position="88"/>
        <end position="149"/>
    </location>
</feature>
<evidence type="ECO:0000313" key="3">
    <source>
        <dbReference type="Proteomes" id="UP000440578"/>
    </source>
</evidence>
<protein>
    <submittedName>
        <fullName evidence="2">Uncharacterized protein</fullName>
    </submittedName>
</protein>
<feature type="region of interest" description="Disordered" evidence="1">
    <location>
        <begin position="262"/>
        <end position="286"/>
    </location>
</feature>
<evidence type="ECO:0000313" key="2">
    <source>
        <dbReference type="EMBL" id="KAF0292775.1"/>
    </source>
</evidence>
<dbReference type="Proteomes" id="UP000440578">
    <property type="component" value="Unassembled WGS sequence"/>
</dbReference>
<feature type="compositionally biased region" description="Basic and acidic residues" evidence="1">
    <location>
        <begin position="271"/>
        <end position="282"/>
    </location>
</feature>
<dbReference type="AlphaFoldDB" id="A0A6A4VFR9"/>
<accession>A0A6A4VFR9</accession>
<feature type="compositionally biased region" description="Polar residues" evidence="1">
    <location>
        <begin position="99"/>
        <end position="113"/>
    </location>
</feature>
<organism evidence="2 3">
    <name type="scientific">Amphibalanus amphitrite</name>
    <name type="common">Striped barnacle</name>
    <name type="synonym">Balanus amphitrite</name>
    <dbReference type="NCBI Taxonomy" id="1232801"/>
    <lineage>
        <taxon>Eukaryota</taxon>
        <taxon>Metazoa</taxon>
        <taxon>Ecdysozoa</taxon>
        <taxon>Arthropoda</taxon>
        <taxon>Crustacea</taxon>
        <taxon>Multicrustacea</taxon>
        <taxon>Cirripedia</taxon>
        <taxon>Thoracica</taxon>
        <taxon>Thoracicalcarea</taxon>
        <taxon>Balanomorpha</taxon>
        <taxon>Balanoidea</taxon>
        <taxon>Balanidae</taxon>
        <taxon>Amphibalaninae</taxon>
        <taxon>Amphibalanus</taxon>
    </lineage>
</organism>
<gene>
    <name evidence="2" type="ORF">FJT64_000161</name>
</gene>
<sequence length="404" mass="43029">MFCAVSVAGKMSVVASDILFVRGDGGYRPGLTSPVASLDLVKQTGGPHSSSTVSSKDSAVFDEFHHSPRWLAKNRHNAQKAAKYKQLFGSQPRPDGPASSGTPPVSGLTSVTPVSGPAGQTGSGGRRPPLPAARSSLSSITSLRGGPRFLEQTLTGRELRVTERCQPAELPPPQAALLQLGRLVAGSGGTVGERELRQLRQLQRAGPLPVLERRARSTHTRLGRGEVLTVRETSTERISVRPCRRLSEAAAAETVGRAAEIGVCPDGSGRQTERTGSVDRPDGGGVAVTVHSADLTAPVEPASPVEQRCRRPRPQILGLAPYGAPVARSAEEAAVQLWVPWSEIYGAQQQPVLSGLQRRDCGPNLPIAAERANEVVWVGDFTVPHYTTGAYRYTYCTALQYRCL</sequence>
<evidence type="ECO:0000256" key="1">
    <source>
        <dbReference type="SAM" id="MobiDB-lite"/>
    </source>
</evidence>
<dbReference type="OrthoDB" id="10692048at2759"/>
<keyword evidence="3" id="KW-1185">Reference proteome</keyword>